<dbReference type="Proteomes" id="UP001197958">
    <property type="component" value="Unassembled WGS sequence"/>
</dbReference>
<evidence type="ECO:0008006" key="3">
    <source>
        <dbReference type="Google" id="ProtNLM"/>
    </source>
</evidence>
<evidence type="ECO:0000313" key="1">
    <source>
        <dbReference type="EMBL" id="MCA4525859.1"/>
    </source>
</evidence>
<reference evidence="1" key="1">
    <citation type="submission" date="2023-08" db="EMBL/GenBank/DDBJ databases">
        <title>Mucin Metabolism Genes Underlie the Key Renovations of Bacteroides xylanisolvens Genomes in Captive Great Apes.</title>
        <authorList>
            <person name="Nishida A.H."/>
        </authorList>
    </citation>
    <scope>NUCLEOTIDE SEQUENCE</scope>
    <source>
        <strain evidence="1">P19.10B</strain>
    </source>
</reference>
<organism evidence="1 2">
    <name type="scientific">Bacteroides xylanisolvens</name>
    <dbReference type="NCBI Taxonomy" id="371601"/>
    <lineage>
        <taxon>Bacteria</taxon>
        <taxon>Pseudomonadati</taxon>
        <taxon>Bacteroidota</taxon>
        <taxon>Bacteroidia</taxon>
        <taxon>Bacteroidales</taxon>
        <taxon>Bacteroidaceae</taxon>
        <taxon>Bacteroides</taxon>
    </lineage>
</organism>
<dbReference type="InterPro" id="IPR036465">
    <property type="entry name" value="vWFA_dom_sf"/>
</dbReference>
<name>A0AAW4SS47_9BACE</name>
<sequence length="206" mass="23536">MRRLPIYFLVDISGASDINKLNMCLLKILLYIREDPYMLETAYISIITIGDTAKIALSLTDIYGIKAIPIFHTEKGMALGKALNLLMDDIDKNVVKTTIERKGDMKPIIFLFANGMPTGNITLALKKWNRNFLYKSTLVSVARKNVAKLLEPISNCVLPQTDLTMSKLPDFFYKIVFWPVEASLCSSQQEYRDNFNRELKEIFLNL</sequence>
<gene>
    <name evidence="1" type="ORF">LDZ35_21910</name>
</gene>
<evidence type="ECO:0000313" key="2">
    <source>
        <dbReference type="Proteomes" id="UP001197958"/>
    </source>
</evidence>
<comment type="caution">
    <text evidence="1">The sequence shown here is derived from an EMBL/GenBank/DDBJ whole genome shotgun (WGS) entry which is preliminary data.</text>
</comment>
<proteinExistence type="predicted"/>
<protein>
    <recommendedName>
        <fullName evidence="3">VWFA domain-containing protein</fullName>
    </recommendedName>
</protein>
<dbReference type="RefSeq" id="WP_225450394.1">
    <property type="nucleotide sequence ID" value="NZ_JAIWWK010000054.1"/>
</dbReference>
<dbReference type="SUPFAM" id="SSF53300">
    <property type="entry name" value="vWA-like"/>
    <property type="match status" value="1"/>
</dbReference>
<dbReference type="AlphaFoldDB" id="A0AAW4SS47"/>
<accession>A0AAW4SS47</accession>
<dbReference type="EMBL" id="JAIWWW010000053">
    <property type="protein sequence ID" value="MCA4525859.1"/>
    <property type="molecule type" value="Genomic_DNA"/>
</dbReference>